<accession>A0A1C3NY89</accession>
<dbReference type="Proteomes" id="UP000199013">
    <property type="component" value="Unassembled WGS sequence"/>
</dbReference>
<sequence length="84" mass="8857">MAVTLRALAEAGGRARSIELEIRALAARAAADGAGYGDIGRALGITRQDARKRLPGMIRSTTRIVDPGVQVQANKLTSDDVKAR</sequence>
<dbReference type="EMBL" id="FLUV01001164">
    <property type="protein sequence ID" value="SBW22500.1"/>
    <property type="molecule type" value="Genomic_DNA"/>
</dbReference>
<proteinExistence type="predicted"/>
<evidence type="ECO:0000313" key="1">
    <source>
        <dbReference type="EMBL" id="SBW22500.1"/>
    </source>
</evidence>
<evidence type="ECO:0000313" key="2">
    <source>
        <dbReference type="Proteomes" id="UP000199013"/>
    </source>
</evidence>
<gene>
    <name evidence="1" type="ORF">FDG2_2735</name>
</gene>
<protein>
    <submittedName>
        <fullName evidence="1">Uncharacterized protein</fullName>
    </submittedName>
</protein>
<organism evidence="1 2">
    <name type="scientific">Candidatus Protofrankia californiensis</name>
    <dbReference type="NCBI Taxonomy" id="1839754"/>
    <lineage>
        <taxon>Bacteria</taxon>
        <taxon>Bacillati</taxon>
        <taxon>Actinomycetota</taxon>
        <taxon>Actinomycetes</taxon>
        <taxon>Frankiales</taxon>
        <taxon>Frankiaceae</taxon>
        <taxon>Protofrankia</taxon>
    </lineage>
</organism>
<dbReference type="AlphaFoldDB" id="A0A1C3NY89"/>
<reference evidence="2" key="1">
    <citation type="submission" date="2016-02" db="EMBL/GenBank/DDBJ databases">
        <authorList>
            <person name="Wibberg D."/>
        </authorList>
    </citation>
    <scope>NUCLEOTIDE SEQUENCE [LARGE SCALE GENOMIC DNA]</scope>
</reference>
<name>A0A1C3NY89_9ACTN</name>
<keyword evidence="2" id="KW-1185">Reference proteome</keyword>